<evidence type="ECO:0000313" key="1">
    <source>
        <dbReference type="EMBL" id="RZT41720.1"/>
    </source>
</evidence>
<keyword evidence="2" id="KW-1185">Reference proteome</keyword>
<comment type="caution">
    <text evidence="1">The sequence shown here is derived from an EMBL/GenBank/DDBJ whole genome shotgun (WGS) entry which is preliminary data.</text>
</comment>
<protein>
    <submittedName>
        <fullName evidence="1">Uncharacterized protein</fullName>
    </submittedName>
</protein>
<proteinExistence type="predicted"/>
<dbReference type="AlphaFoldDB" id="A0A4Q7S7P1"/>
<sequence length="179" mass="19575">MHNDTMTADSMEAVSLLQDQLNKTNQQLEEMFAEAFGVSIGDGFPEVEDDYEKRFGVRPNGNLMVLFGVQDREMLADNSDDPPNISPEARVMAEACAAATAAFLRKLTPSSVYNEAILEDIAAAVFNLSAAQGQIECNQLPEALHFVMEAKFYLGASHGLLQRREPSQTTSGRSTEPCP</sequence>
<accession>A0A4Q7S7P1</accession>
<organism evidence="1 2">
    <name type="scientific">Cupriavidus agavae</name>
    <dbReference type="NCBI Taxonomy" id="1001822"/>
    <lineage>
        <taxon>Bacteria</taxon>
        <taxon>Pseudomonadati</taxon>
        <taxon>Pseudomonadota</taxon>
        <taxon>Betaproteobacteria</taxon>
        <taxon>Burkholderiales</taxon>
        <taxon>Burkholderiaceae</taxon>
        <taxon>Cupriavidus</taxon>
    </lineage>
</organism>
<dbReference type="EMBL" id="SGXM01000001">
    <property type="protein sequence ID" value="RZT41720.1"/>
    <property type="molecule type" value="Genomic_DNA"/>
</dbReference>
<reference evidence="1 2" key="1">
    <citation type="journal article" date="2015" name="Stand. Genomic Sci.">
        <title>Genomic Encyclopedia of Bacterial and Archaeal Type Strains, Phase III: the genomes of soil and plant-associated and newly described type strains.</title>
        <authorList>
            <person name="Whitman W.B."/>
            <person name="Woyke T."/>
            <person name="Klenk H.P."/>
            <person name="Zhou Y."/>
            <person name="Lilburn T.G."/>
            <person name="Beck B.J."/>
            <person name="De Vos P."/>
            <person name="Vandamme P."/>
            <person name="Eisen J.A."/>
            <person name="Garrity G."/>
            <person name="Hugenholtz P."/>
            <person name="Kyrpides N.C."/>
        </authorList>
    </citation>
    <scope>NUCLEOTIDE SEQUENCE [LARGE SCALE GENOMIC DNA]</scope>
    <source>
        <strain evidence="1 2">ASC-9842</strain>
    </source>
</reference>
<dbReference type="RefSeq" id="WP_130389735.1">
    <property type="nucleotide sequence ID" value="NZ_SGXM01000001.1"/>
</dbReference>
<evidence type="ECO:0000313" key="2">
    <source>
        <dbReference type="Proteomes" id="UP000291078"/>
    </source>
</evidence>
<gene>
    <name evidence="1" type="ORF">EV147_0721</name>
</gene>
<name>A0A4Q7S7P1_9BURK</name>
<dbReference type="Proteomes" id="UP000291078">
    <property type="component" value="Unassembled WGS sequence"/>
</dbReference>